<dbReference type="EMBL" id="VSRR010028688">
    <property type="protein sequence ID" value="MPC68970.1"/>
    <property type="molecule type" value="Genomic_DNA"/>
</dbReference>
<organism evidence="1 2">
    <name type="scientific">Portunus trituberculatus</name>
    <name type="common">Swimming crab</name>
    <name type="synonym">Neptunus trituberculatus</name>
    <dbReference type="NCBI Taxonomy" id="210409"/>
    <lineage>
        <taxon>Eukaryota</taxon>
        <taxon>Metazoa</taxon>
        <taxon>Ecdysozoa</taxon>
        <taxon>Arthropoda</taxon>
        <taxon>Crustacea</taxon>
        <taxon>Multicrustacea</taxon>
        <taxon>Malacostraca</taxon>
        <taxon>Eumalacostraca</taxon>
        <taxon>Eucarida</taxon>
        <taxon>Decapoda</taxon>
        <taxon>Pleocyemata</taxon>
        <taxon>Brachyura</taxon>
        <taxon>Eubrachyura</taxon>
        <taxon>Portunoidea</taxon>
        <taxon>Portunidae</taxon>
        <taxon>Portuninae</taxon>
        <taxon>Portunus</taxon>
    </lineage>
</organism>
<name>A0A5B7H9T6_PORTR</name>
<comment type="caution">
    <text evidence="1">The sequence shown here is derived from an EMBL/GenBank/DDBJ whole genome shotgun (WGS) entry which is preliminary data.</text>
</comment>
<sequence length="44" mass="4741">MHILDPVIGRSSDGTPKLWGQKVVVVVVVVGRVVDARGKFLGRV</sequence>
<reference evidence="1 2" key="1">
    <citation type="submission" date="2019-05" db="EMBL/GenBank/DDBJ databases">
        <title>Another draft genome of Portunus trituberculatus and its Hox gene families provides insights of decapod evolution.</title>
        <authorList>
            <person name="Jeong J.-H."/>
            <person name="Song I."/>
            <person name="Kim S."/>
            <person name="Choi T."/>
            <person name="Kim D."/>
            <person name="Ryu S."/>
            <person name="Kim W."/>
        </authorList>
    </citation>
    <scope>NUCLEOTIDE SEQUENCE [LARGE SCALE GENOMIC DNA]</scope>
    <source>
        <tissue evidence="1">Muscle</tissue>
    </source>
</reference>
<dbReference type="AlphaFoldDB" id="A0A5B7H9T6"/>
<gene>
    <name evidence="1" type="ORF">E2C01_063183</name>
</gene>
<dbReference type="Proteomes" id="UP000324222">
    <property type="component" value="Unassembled WGS sequence"/>
</dbReference>
<proteinExistence type="predicted"/>
<keyword evidence="2" id="KW-1185">Reference proteome</keyword>
<evidence type="ECO:0000313" key="2">
    <source>
        <dbReference type="Proteomes" id="UP000324222"/>
    </source>
</evidence>
<protein>
    <submittedName>
        <fullName evidence="1">Uncharacterized protein</fullName>
    </submittedName>
</protein>
<evidence type="ECO:0000313" key="1">
    <source>
        <dbReference type="EMBL" id="MPC68970.1"/>
    </source>
</evidence>
<accession>A0A5B7H9T6</accession>